<evidence type="ECO:0000313" key="1">
    <source>
        <dbReference type="EMBL" id="ACX71081.1"/>
    </source>
</evidence>
<proteinExistence type="predicted"/>
<organism evidence="1 2">
    <name type="scientific">Streptomyces phage ZL12</name>
    <dbReference type="NCBI Taxonomy" id="2570911"/>
    <lineage>
        <taxon>Viruses</taxon>
        <taxon>Duplodnaviria</taxon>
        <taxon>Heunggongvirae</taxon>
        <taxon>Uroviricota</taxon>
        <taxon>Caudoviricetes</taxon>
        <taxon>Fuzanglongvirus</taxon>
        <taxon>Fuzanglongvirus ZL12</taxon>
    </lineage>
</organism>
<dbReference type="KEGG" id="vg:80142620"/>
<dbReference type="InterPro" id="IPR036397">
    <property type="entry name" value="RNaseH_sf"/>
</dbReference>
<keyword evidence="2" id="KW-1185">Reference proteome</keyword>
<dbReference type="EMBL" id="GQ919031">
    <property type="protein sequence ID" value="ACX71081.1"/>
    <property type="molecule type" value="Genomic_DNA"/>
</dbReference>
<dbReference type="GO" id="GO:0003676">
    <property type="term" value="F:nucleic acid binding"/>
    <property type="evidence" value="ECO:0007669"/>
    <property type="project" value="InterPro"/>
</dbReference>
<name>D0UWA9_9CAUD</name>
<accession>D0UWA9</accession>
<gene>
    <name evidence="1" type="ORF">pZL12.4c</name>
</gene>
<dbReference type="Proteomes" id="UP000298310">
    <property type="component" value="Segment"/>
</dbReference>
<reference evidence="1 2" key="1">
    <citation type="journal article" date="2010" name="J. Bacteriol.">
        <title>Characterization of the replication, transfer, and plasmid/lytic phage cycle of the Streptomyces plasmid-phage pZL12.</title>
        <authorList>
            <person name="Zhong L."/>
            <person name="Cheng Q."/>
            <person name="Tian X."/>
            <person name="Zhao L."/>
            <person name="Qin Z."/>
        </authorList>
    </citation>
    <scope>NUCLEOTIDE SEQUENCE [LARGE SCALE GENOMIC DNA]</scope>
</reference>
<protein>
    <submittedName>
        <fullName evidence="1">Uncharacterized protein</fullName>
    </submittedName>
</protein>
<evidence type="ECO:0000313" key="2">
    <source>
        <dbReference type="Proteomes" id="UP000298310"/>
    </source>
</evidence>
<dbReference type="Gene3D" id="3.30.420.10">
    <property type="entry name" value="Ribonuclease H-like superfamily/Ribonuclease H"/>
    <property type="match status" value="1"/>
</dbReference>
<dbReference type="SUPFAM" id="SSF53098">
    <property type="entry name" value="Ribonuclease H-like"/>
    <property type="match status" value="1"/>
</dbReference>
<dbReference type="InterPro" id="IPR012337">
    <property type="entry name" value="RNaseH-like_sf"/>
</dbReference>
<sequence length="201" mass="21616">MTLTIPDSPTELPKPTYTVVGLDPSLTATGIASTRGWCEVIGYRKARAKDPGITQLPHTERLTAMRNLVDQVVTAIGHPDLVVIELPAVSRSGGGAHERGWFWWQLYNQLHNTQLPIGLLSPNQRALYATGKGNAAKGAVIDQVSRRFPAWSTDGNDNAADAVTLMAAGADWLGHPITPMPQTHRAALAKAIWPNTLGDPS</sequence>